<sequence length="248" mass="25019">MTGRRKLIAGNWKMNGLKAQLGEVSAIGELAAGRPDIDVALFLPATLISAAAPLAGTVLVGGQDCHQEEAGAFTGCISAPMLLGAGAGGTLVGHSERRTYQHETNADVAAKAARASQHGLEVVLCVGETLDTREQGDEAAHGWVVDQLLASLPEGAGSGWLTIAYEPVWAIGTGKVATPAQIAAMHGALRDALVEALGADGQAMRILYGGSVSGDNAADILHLDNVDGALVGGASLSAAKFAPIIAAA</sequence>
<name>A0ABR6NGT9_9SPHN</name>
<keyword evidence="5 8" id="KW-0963">Cytoplasm</keyword>
<comment type="similarity">
    <text evidence="3 8 9">Belongs to the triosephosphate isomerase family.</text>
</comment>
<evidence type="ECO:0000256" key="9">
    <source>
        <dbReference type="RuleBase" id="RU363013"/>
    </source>
</evidence>
<evidence type="ECO:0000256" key="7">
    <source>
        <dbReference type="ARBA" id="ARBA00023235"/>
    </source>
</evidence>
<feature type="binding site" evidence="8">
    <location>
        <begin position="232"/>
        <end position="233"/>
    </location>
    <ligand>
        <name>substrate</name>
    </ligand>
</feature>
<dbReference type="Gene3D" id="3.20.20.70">
    <property type="entry name" value="Aldolase class I"/>
    <property type="match status" value="1"/>
</dbReference>
<dbReference type="InterPro" id="IPR020861">
    <property type="entry name" value="Triosephosphate_isomerase_AS"/>
</dbReference>
<dbReference type="PROSITE" id="PS51440">
    <property type="entry name" value="TIM_2"/>
    <property type="match status" value="1"/>
</dbReference>
<comment type="caution">
    <text evidence="10">The sequence shown here is derived from an EMBL/GenBank/DDBJ whole genome shotgun (WGS) entry which is preliminary data.</text>
</comment>
<dbReference type="InterPro" id="IPR022896">
    <property type="entry name" value="TrioseP_Isoase_bac/euk"/>
</dbReference>
<evidence type="ECO:0000313" key="11">
    <source>
        <dbReference type="Proteomes" id="UP001138540"/>
    </source>
</evidence>
<dbReference type="Pfam" id="PF00121">
    <property type="entry name" value="TIM"/>
    <property type="match status" value="1"/>
</dbReference>
<evidence type="ECO:0000256" key="3">
    <source>
        <dbReference type="ARBA" id="ARBA00007422"/>
    </source>
</evidence>
<dbReference type="SUPFAM" id="SSF51351">
    <property type="entry name" value="Triosephosphate isomerase (TIM)"/>
    <property type="match status" value="1"/>
</dbReference>
<feature type="binding site" evidence="8">
    <location>
        <position position="211"/>
    </location>
    <ligand>
        <name>substrate</name>
    </ligand>
</feature>
<dbReference type="InterPro" id="IPR000652">
    <property type="entry name" value="Triosephosphate_isomerase"/>
</dbReference>
<dbReference type="EC" id="5.3.1.1" evidence="8 9"/>
<dbReference type="NCBIfam" id="TIGR00419">
    <property type="entry name" value="tim"/>
    <property type="match status" value="1"/>
</dbReference>
<evidence type="ECO:0000256" key="5">
    <source>
        <dbReference type="ARBA" id="ARBA00022490"/>
    </source>
</evidence>
<keyword evidence="4 8" id="KW-0312">Gluconeogenesis</keyword>
<comment type="subcellular location">
    <subcellularLocation>
        <location evidence="8 9">Cytoplasm</location>
    </subcellularLocation>
</comment>
<comment type="pathway">
    <text evidence="2">Carbohydrate metabolism; erythritol degradation.</text>
</comment>
<feature type="active site" description="Proton acceptor" evidence="8">
    <location>
        <position position="166"/>
    </location>
</feature>
<evidence type="ECO:0000256" key="8">
    <source>
        <dbReference type="HAMAP-Rule" id="MF_00147"/>
    </source>
</evidence>
<protein>
    <recommendedName>
        <fullName evidence="8 9">Triosephosphate isomerase</fullName>
        <shortName evidence="8">TIM</shortName>
        <shortName evidence="8">TPI</shortName>
        <ecNumber evidence="8 9">5.3.1.1</ecNumber>
    </recommendedName>
    <alternativeName>
        <fullName evidence="8">Triose-phosphate isomerase</fullName>
    </alternativeName>
</protein>
<comment type="function">
    <text evidence="8">Involved in the gluconeogenesis. Catalyzes stereospecifically the conversion of dihydroxyacetone phosphate (DHAP) to D-glyceraldehyde-3-phosphate (G3P).</text>
</comment>
<dbReference type="CDD" id="cd00311">
    <property type="entry name" value="TIM"/>
    <property type="match status" value="1"/>
</dbReference>
<evidence type="ECO:0000256" key="4">
    <source>
        <dbReference type="ARBA" id="ARBA00022432"/>
    </source>
</evidence>
<comment type="catalytic activity">
    <reaction evidence="8 9">
        <text>D-glyceraldehyde 3-phosphate = dihydroxyacetone phosphate</text>
        <dbReference type="Rhea" id="RHEA:18585"/>
        <dbReference type="ChEBI" id="CHEBI:57642"/>
        <dbReference type="ChEBI" id="CHEBI:59776"/>
        <dbReference type="EC" id="5.3.1.1"/>
    </reaction>
</comment>
<feature type="binding site" evidence="8">
    <location>
        <position position="172"/>
    </location>
    <ligand>
        <name>substrate</name>
    </ligand>
</feature>
<dbReference type="RefSeq" id="WP_184154087.1">
    <property type="nucleotide sequence ID" value="NZ_JACHKA010000001.1"/>
</dbReference>
<comment type="pathway">
    <text evidence="8 9">Carbohydrate degradation; glycolysis; D-glyceraldehyde 3-phosphate from glycerone phosphate: step 1/1.</text>
</comment>
<dbReference type="GO" id="GO:0004807">
    <property type="term" value="F:triose-phosphate isomerase activity"/>
    <property type="evidence" value="ECO:0007669"/>
    <property type="project" value="UniProtKB-EC"/>
</dbReference>
<proteinExistence type="inferred from homology"/>
<reference evidence="10 11" key="1">
    <citation type="submission" date="2020-08" db="EMBL/GenBank/DDBJ databases">
        <title>Exploring microbial biodiversity for novel pathways involved in the catabolism of aromatic compounds derived from lignin.</title>
        <authorList>
            <person name="Elkins J."/>
        </authorList>
    </citation>
    <scope>NUCLEOTIDE SEQUENCE [LARGE SCALE GENOMIC DNA]</scope>
    <source>
        <strain evidence="10 11">B1D3A</strain>
    </source>
</reference>
<keyword evidence="6 8" id="KW-0324">Glycolysis</keyword>
<dbReference type="InterPro" id="IPR035990">
    <property type="entry name" value="TIM_sf"/>
</dbReference>
<keyword evidence="7 8" id="KW-0413">Isomerase</keyword>
<evidence type="ECO:0000256" key="1">
    <source>
        <dbReference type="ARBA" id="ARBA00000148"/>
    </source>
</evidence>
<feature type="binding site" evidence="8">
    <location>
        <begin position="11"/>
        <end position="13"/>
    </location>
    <ligand>
        <name>substrate</name>
    </ligand>
</feature>
<dbReference type="HAMAP" id="MF_00147_B">
    <property type="entry name" value="TIM_B"/>
    <property type="match status" value="1"/>
</dbReference>
<evidence type="ECO:0000256" key="6">
    <source>
        <dbReference type="ARBA" id="ARBA00023152"/>
    </source>
</evidence>
<dbReference type="PANTHER" id="PTHR21139">
    <property type="entry name" value="TRIOSEPHOSPHATE ISOMERASE"/>
    <property type="match status" value="1"/>
</dbReference>
<dbReference type="InterPro" id="IPR013785">
    <property type="entry name" value="Aldolase_TIM"/>
</dbReference>
<keyword evidence="11" id="KW-1185">Reference proteome</keyword>
<organism evidence="10 11">
    <name type="scientific">Sphingobium lignivorans</name>
    <dbReference type="NCBI Taxonomy" id="2735886"/>
    <lineage>
        <taxon>Bacteria</taxon>
        <taxon>Pseudomonadati</taxon>
        <taxon>Pseudomonadota</taxon>
        <taxon>Alphaproteobacteria</taxon>
        <taxon>Sphingomonadales</taxon>
        <taxon>Sphingomonadaceae</taxon>
        <taxon>Sphingobium</taxon>
    </lineage>
</organism>
<dbReference type="PANTHER" id="PTHR21139:SF42">
    <property type="entry name" value="TRIOSEPHOSPHATE ISOMERASE"/>
    <property type="match status" value="1"/>
</dbReference>
<gene>
    <name evidence="8" type="primary">tpiA</name>
    <name evidence="10" type="ORF">HNP60_002477</name>
</gene>
<dbReference type="Proteomes" id="UP001138540">
    <property type="component" value="Unassembled WGS sequence"/>
</dbReference>
<dbReference type="EMBL" id="JACHKA010000001">
    <property type="protein sequence ID" value="MBB5986503.1"/>
    <property type="molecule type" value="Genomic_DNA"/>
</dbReference>
<comment type="catalytic activity">
    <reaction evidence="1">
        <text>L-erythrulose 1-phosphate = D-erythrulose 4-phosphate</text>
        <dbReference type="Rhea" id="RHEA:49588"/>
        <dbReference type="ChEBI" id="CHEBI:58002"/>
        <dbReference type="ChEBI" id="CHEBI:90796"/>
        <dbReference type="EC" id="5.3.1.33"/>
    </reaction>
</comment>
<dbReference type="PROSITE" id="PS00171">
    <property type="entry name" value="TIM_1"/>
    <property type="match status" value="1"/>
</dbReference>
<comment type="subunit">
    <text evidence="8 9">Homodimer.</text>
</comment>
<accession>A0ABR6NGT9</accession>
<feature type="active site" description="Electrophile" evidence="8">
    <location>
        <position position="94"/>
    </location>
</feature>
<evidence type="ECO:0000256" key="2">
    <source>
        <dbReference type="ARBA" id="ARBA00004939"/>
    </source>
</evidence>
<evidence type="ECO:0000313" key="10">
    <source>
        <dbReference type="EMBL" id="MBB5986503.1"/>
    </source>
</evidence>
<comment type="pathway">
    <text evidence="8 9">Carbohydrate biosynthesis; gluconeogenesis.</text>
</comment>